<dbReference type="AlphaFoldDB" id="A0A2P8H7Z9"/>
<sequence length="248" mass="28730">MKQWSVICFDLDNTLHCHETAFRRAISHLFNEKKQFDPVFQKRMEISANDWYETFKHYSDALWPAYEDGELSTTEYRRARYGKTLETHELDWTDEEADAFQNAYEEVIPSFSTAYEGMKELLKQLQRENMKLGIITNGRTETQWEKIKCLQLADYIPEAHMFISEEVGVKKPAPGIFNTALQKLNAHPSEALFIGDSWELDVAGAMDAGWEAVFLNTRSEKPNTNHTPFAICDSLQEVYRTVVKPEEG</sequence>
<dbReference type="OrthoDB" id="25198at2"/>
<gene>
    <name evidence="1" type="ORF">B0H94_11624</name>
</gene>
<accession>A0A2P8H7Z9</accession>
<name>A0A2P8H7Z9_9BACI</name>
<evidence type="ECO:0000313" key="2">
    <source>
        <dbReference type="Proteomes" id="UP000242310"/>
    </source>
</evidence>
<dbReference type="Proteomes" id="UP000242310">
    <property type="component" value="Unassembled WGS sequence"/>
</dbReference>
<dbReference type="Pfam" id="PF00702">
    <property type="entry name" value="Hydrolase"/>
    <property type="match status" value="1"/>
</dbReference>
<dbReference type="SFLD" id="SFLDS00003">
    <property type="entry name" value="Haloacid_Dehalogenase"/>
    <property type="match status" value="1"/>
</dbReference>
<dbReference type="GO" id="GO:0016787">
    <property type="term" value="F:hydrolase activity"/>
    <property type="evidence" value="ECO:0007669"/>
    <property type="project" value="UniProtKB-KW"/>
</dbReference>
<dbReference type="SFLD" id="SFLDG01135">
    <property type="entry name" value="C1.5.6:_HAD__Beta-PGM__Phospha"/>
    <property type="match status" value="1"/>
</dbReference>
<dbReference type="NCBIfam" id="TIGR01509">
    <property type="entry name" value="HAD-SF-IA-v3"/>
    <property type="match status" value="1"/>
</dbReference>
<comment type="caution">
    <text evidence="1">The sequence shown here is derived from an EMBL/GenBank/DDBJ whole genome shotgun (WGS) entry which is preliminary data.</text>
</comment>
<dbReference type="InterPro" id="IPR023214">
    <property type="entry name" value="HAD_sf"/>
</dbReference>
<dbReference type="InterPro" id="IPR023198">
    <property type="entry name" value="PGP-like_dom2"/>
</dbReference>
<organism evidence="1 2">
    <name type="scientific">Salsuginibacillus halophilus</name>
    <dbReference type="NCBI Taxonomy" id="517424"/>
    <lineage>
        <taxon>Bacteria</taxon>
        <taxon>Bacillati</taxon>
        <taxon>Bacillota</taxon>
        <taxon>Bacilli</taxon>
        <taxon>Bacillales</taxon>
        <taxon>Bacillaceae</taxon>
        <taxon>Salsuginibacillus</taxon>
    </lineage>
</organism>
<dbReference type="InterPro" id="IPR036412">
    <property type="entry name" value="HAD-like_sf"/>
</dbReference>
<dbReference type="PRINTS" id="PR00413">
    <property type="entry name" value="HADHALOGNASE"/>
</dbReference>
<dbReference type="NCBIfam" id="TIGR01549">
    <property type="entry name" value="HAD-SF-IA-v1"/>
    <property type="match status" value="1"/>
</dbReference>
<proteinExistence type="predicted"/>
<evidence type="ECO:0000313" key="1">
    <source>
        <dbReference type="EMBL" id="PSL42321.1"/>
    </source>
</evidence>
<dbReference type="PANTHER" id="PTHR47478:SF1">
    <property type="entry name" value="PYRIMIDINE 5'-NUCLEOTIDASE YJJG"/>
    <property type="match status" value="1"/>
</dbReference>
<reference evidence="1 2" key="1">
    <citation type="submission" date="2018-03" db="EMBL/GenBank/DDBJ databases">
        <title>Genomic Encyclopedia of Type Strains, Phase III (KMG-III): the genomes of soil and plant-associated and newly described type strains.</title>
        <authorList>
            <person name="Whitman W."/>
        </authorList>
    </citation>
    <scope>NUCLEOTIDE SEQUENCE [LARGE SCALE GENOMIC DNA]</scope>
    <source>
        <strain evidence="1 2">CGMCC 1.07653</strain>
    </source>
</reference>
<keyword evidence="2" id="KW-1185">Reference proteome</keyword>
<dbReference type="PANTHER" id="PTHR47478">
    <property type="match status" value="1"/>
</dbReference>
<dbReference type="RefSeq" id="WP_106589776.1">
    <property type="nucleotide sequence ID" value="NZ_PYAV01000016.1"/>
</dbReference>
<dbReference type="EMBL" id="PYAV01000016">
    <property type="protein sequence ID" value="PSL42321.1"/>
    <property type="molecule type" value="Genomic_DNA"/>
</dbReference>
<dbReference type="Gene3D" id="1.10.150.240">
    <property type="entry name" value="Putative phosphatase, domain 2"/>
    <property type="match status" value="1"/>
</dbReference>
<dbReference type="InterPro" id="IPR052550">
    <property type="entry name" value="Pyrimidine_5'-ntase_YjjG"/>
</dbReference>
<dbReference type="Gene3D" id="3.40.50.1000">
    <property type="entry name" value="HAD superfamily/HAD-like"/>
    <property type="match status" value="1"/>
</dbReference>
<dbReference type="SFLD" id="SFLDG01129">
    <property type="entry name" value="C1.5:_HAD__Beta-PGM__Phosphata"/>
    <property type="match status" value="1"/>
</dbReference>
<dbReference type="InterPro" id="IPR006439">
    <property type="entry name" value="HAD-SF_hydro_IA"/>
</dbReference>
<keyword evidence="1" id="KW-0378">Hydrolase</keyword>
<protein>
    <submittedName>
        <fullName evidence="1">Putative hydrolase of the HAD superfamily</fullName>
    </submittedName>
</protein>
<dbReference type="SUPFAM" id="SSF56784">
    <property type="entry name" value="HAD-like"/>
    <property type="match status" value="1"/>
</dbReference>